<accession>A0A1E3W1F6</accession>
<proteinExistence type="predicted"/>
<evidence type="ECO:0000313" key="1">
    <source>
        <dbReference type="EMBL" id="ODR99351.1"/>
    </source>
</evidence>
<reference evidence="1 2" key="1">
    <citation type="journal article" date="2016" name="Environ. Microbiol.">
        <title>New Methyloceanibacter diversity from North Sea sediments includes methanotroph containing solely the soluble methane monooxygenase.</title>
        <authorList>
            <person name="Vekeman B."/>
            <person name="Kerckhof F.M."/>
            <person name="Cremers G."/>
            <person name="de Vos P."/>
            <person name="Vandamme P."/>
            <person name="Boon N."/>
            <person name="Op den Camp H.J."/>
            <person name="Heylen K."/>
        </authorList>
    </citation>
    <scope>NUCLEOTIDE SEQUENCE [LARGE SCALE GENOMIC DNA]</scope>
    <source>
        <strain evidence="1 2">R-67174</strain>
    </source>
</reference>
<dbReference type="Proteomes" id="UP000094501">
    <property type="component" value="Unassembled WGS sequence"/>
</dbReference>
<dbReference type="EMBL" id="LPWG01000011">
    <property type="protein sequence ID" value="ODR99351.1"/>
    <property type="molecule type" value="Genomic_DNA"/>
</dbReference>
<gene>
    <name evidence="1" type="ORF">AUC68_05090</name>
</gene>
<keyword evidence="2" id="KW-1185">Reference proteome</keyword>
<sequence length="134" mass="14372">MEQAVGEHMPALPVGGDLDFVDGDEIGLQLARHGLHRADEEARARRLDLLLARDERNLARSGFGDDLLVDLAREQPQRQTDDPHLVGKHALDGEMRLAGIGGAEHGRHATPAIGRAMCPGCLRTDRPGACGLCG</sequence>
<name>A0A1E3W1F6_9HYPH</name>
<organism evidence="1 2">
    <name type="scientific">Methyloceanibacter methanicus</name>
    <dbReference type="NCBI Taxonomy" id="1774968"/>
    <lineage>
        <taxon>Bacteria</taxon>
        <taxon>Pseudomonadati</taxon>
        <taxon>Pseudomonadota</taxon>
        <taxon>Alphaproteobacteria</taxon>
        <taxon>Hyphomicrobiales</taxon>
        <taxon>Hyphomicrobiaceae</taxon>
        <taxon>Methyloceanibacter</taxon>
    </lineage>
</organism>
<dbReference type="STRING" id="1774968.AUC68_05090"/>
<protein>
    <submittedName>
        <fullName evidence="1">Uncharacterized protein</fullName>
    </submittedName>
</protein>
<dbReference type="AlphaFoldDB" id="A0A1E3W1F6"/>
<comment type="caution">
    <text evidence="1">The sequence shown here is derived from an EMBL/GenBank/DDBJ whole genome shotgun (WGS) entry which is preliminary data.</text>
</comment>
<evidence type="ECO:0000313" key="2">
    <source>
        <dbReference type="Proteomes" id="UP000094501"/>
    </source>
</evidence>